<dbReference type="PIRSF" id="PIRSF017082">
    <property type="entry name" value="YflP"/>
    <property type="match status" value="1"/>
</dbReference>
<dbReference type="Gene3D" id="3.40.190.150">
    <property type="entry name" value="Bordetella uptake gene, domain 1"/>
    <property type="match status" value="1"/>
</dbReference>
<reference evidence="1" key="1">
    <citation type="submission" date="2020-05" db="EMBL/GenBank/DDBJ databases">
        <authorList>
            <person name="Chiriac C."/>
            <person name="Salcher M."/>
            <person name="Ghai R."/>
            <person name="Kavagutti S V."/>
        </authorList>
    </citation>
    <scope>NUCLEOTIDE SEQUENCE</scope>
</reference>
<dbReference type="PANTHER" id="PTHR42928">
    <property type="entry name" value="TRICARBOXYLATE-BINDING PROTEIN"/>
    <property type="match status" value="1"/>
</dbReference>
<dbReference type="PANTHER" id="PTHR42928:SF5">
    <property type="entry name" value="BLR1237 PROTEIN"/>
    <property type="match status" value="1"/>
</dbReference>
<protein>
    <submittedName>
        <fullName evidence="1">Unannotated protein</fullName>
    </submittedName>
</protein>
<dbReference type="CDD" id="cd13578">
    <property type="entry name" value="PBP2_Bug27"/>
    <property type="match status" value="1"/>
</dbReference>
<dbReference type="AlphaFoldDB" id="A0A6J7S0B1"/>
<dbReference type="EMBL" id="CAFBPM010000051">
    <property type="protein sequence ID" value="CAB5033950.1"/>
    <property type="molecule type" value="Genomic_DNA"/>
</dbReference>
<organism evidence="1">
    <name type="scientific">freshwater metagenome</name>
    <dbReference type="NCBI Taxonomy" id="449393"/>
    <lineage>
        <taxon>unclassified sequences</taxon>
        <taxon>metagenomes</taxon>
        <taxon>ecological metagenomes</taxon>
    </lineage>
</organism>
<dbReference type="SUPFAM" id="SSF53850">
    <property type="entry name" value="Periplasmic binding protein-like II"/>
    <property type="match status" value="1"/>
</dbReference>
<sequence>MANIFAATATVATIAAGVLGCTATSAMAQAYPAKPVRLIVAAAAGGSSDILGRLLSQRLSERLGQPFVVENRGGGAGSVAAAAVAAAPADGYTLMLSNSQLVVQAAAYSVTPDAKAGNDPIRDFSPISMIGYGPVVLGVNASFPARSVSELVALVRAQPGKHSFSSCGNGTPMHLAGELFNLNAKTDLTHIAYRGCAPAIVDAASGQVPIFFTVINNAIPMEKSGKVRILGVGTLKRLPDYPELPTISESGMPDFDASPWFGLLGPAGLPRDVVAKLNTEVTAAIATPEFTERLRSMFMTPATGTPDKFSEIMRNESVRWMRVLREAKIKIE</sequence>
<name>A0A6J7S0B1_9ZZZZ</name>
<accession>A0A6J7S0B1</accession>
<dbReference type="InterPro" id="IPR005064">
    <property type="entry name" value="BUG"/>
</dbReference>
<evidence type="ECO:0000313" key="1">
    <source>
        <dbReference type="EMBL" id="CAB5033950.1"/>
    </source>
</evidence>
<dbReference type="Gene3D" id="3.40.190.10">
    <property type="entry name" value="Periplasmic binding protein-like II"/>
    <property type="match status" value="1"/>
</dbReference>
<dbReference type="InterPro" id="IPR042100">
    <property type="entry name" value="Bug_dom1"/>
</dbReference>
<proteinExistence type="predicted"/>
<dbReference type="Pfam" id="PF03401">
    <property type="entry name" value="TctC"/>
    <property type="match status" value="1"/>
</dbReference>
<gene>
    <name evidence="1" type="ORF">UFOPK4112_01974</name>
</gene>